<dbReference type="InterPro" id="IPR013785">
    <property type="entry name" value="Aldolase_TIM"/>
</dbReference>
<dbReference type="Gene3D" id="3.20.20.70">
    <property type="entry name" value="Aldolase class I"/>
    <property type="match status" value="1"/>
</dbReference>
<accession>A0A382DQ21</accession>
<dbReference type="AlphaFoldDB" id="A0A382DQ21"/>
<proteinExistence type="predicted"/>
<organism evidence="1">
    <name type="scientific">marine metagenome</name>
    <dbReference type="NCBI Taxonomy" id="408172"/>
    <lineage>
        <taxon>unclassified sequences</taxon>
        <taxon>metagenomes</taxon>
        <taxon>ecological metagenomes</taxon>
    </lineage>
</organism>
<name>A0A382DQ21_9ZZZZ</name>
<evidence type="ECO:0000313" key="1">
    <source>
        <dbReference type="EMBL" id="SVB40309.1"/>
    </source>
</evidence>
<dbReference type="EMBL" id="UINC01040437">
    <property type="protein sequence ID" value="SVB40309.1"/>
    <property type="molecule type" value="Genomic_DNA"/>
</dbReference>
<dbReference type="SUPFAM" id="SSF102114">
    <property type="entry name" value="Radical SAM enzymes"/>
    <property type="match status" value="1"/>
</dbReference>
<protein>
    <recommendedName>
        <fullName evidence="2">Radical SAM core domain-containing protein</fullName>
    </recommendedName>
</protein>
<gene>
    <name evidence="1" type="ORF">METZ01_LOCUS193163</name>
</gene>
<sequence length="255" mass="29614">MMELSMVEKALKSLYDFPNEVGIMGGEPTLHPEFEEICKLVQKHVPFEKRGLWTDGAKWDEHKDIINETFPAKQIIYNAHDDAEVGEHQPLLIAAKDIVEDRELMWRLIGNCWVQWRWAASITPKGGFFCEVAAAQDWLFDGPGGYDLVPGWWKKNPNEFMDQVKRYCENCSAAIPMKGVSSHTQWDTISESNAKKLEEVGSRRYEAGDYKLANFKLTEEEINQTVKEGWEPWSHRPYKMNKPDERFVEPEKKFV</sequence>
<reference evidence="1" key="1">
    <citation type="submission" date="2018-05" db="EMBL/GenBank/DDBJ databases">
        <authorList>
            <person name="Lanie J.A."/>
            <person name="Ng W.-L."/>
            <person name="Kazmierczak K.M."/>
            <person name="Andrzejewski T.M."/>
            <person name="Davidsen T.M."/>
            <person name="Wayne K.J."/>
            <person name="Tettelin H."/>
            <person name="Glass J.I."/>
            <person name="Rusch D."/>
            <person name="Podicherti R."/>
            <person name="Tsui H.-C.T."/>
            <person name="Winkler M.E."/>
        </authorList>
    </citation>
    <scope>NUCLEOTIDE SEQUENCE</scope>
</reference>
<evidence type="ECO:0008006" key="2">
    <source>
        <dbReference type="Google" id="ProtNLM"/>
    </source>
</evidence>
<dbReference type="InterPro" id="IPR058240">
    <property type="entry name" value="rSAM_sf"/>
</dbReference>